<evidence type="ECO:0000256" key="4">
    <source>
        <dbReference type="ARBA" id="ARBA00023136"/>
    </source>
</evidence>
<dbReference type="RefSeq" id="XP_015653381.1">
    <property type="nucleotide sequence ID" value="XM_015808096.1"/>
</dbReference>
<evidence type="ECO:0000256" key="3">
    <source>
        <dbReference type="ARBA" id="ARBA00022989"/>
    </source>
</evidence>
<dbReference type="AlphaFoldDB" id="A0A0M9FSH3"/>
<dbReference type="GO" id="GO:0016020">
    <property type="term" value="C:membrane"/>
    <property type="evidence" value="ECO:0007669"/>
    <property type="project" value="UniProtKB-SubCell"/>
</dbReference>
<evidence type="ECO:0000256" key="2">
    <source>
        <dbReference type="ARBA" id="ARBA00022692"/>
    </source>
</evidence>
<dbReference type="OrthoDB" id="273673at2759"/>
<evidence type="ECO:0000256" key="6">
    <source>
        <dbReference type="SAM" id="Phobius"/>
    </source>
</evidence>
<evidence type="ECO:0000313" key="8">
    <source>
        <dbReference type="Proteomes" id="UP000037923"/>
    </source>
</evidence>
<accession>A0A0M9FSH3</accession>
<dbReference type="SUPFAM" id="SSF144091">
    <property type="entry name" value="Rhomboid-like"/>
    <property type="match status" value="1"/>
</dbReference>
<evidence type="ECO:0000256" key="5">
    <source>
        <dbReference type="SAM" id="MobiDB-lite"/>
    </source>
</evidence>
<feature type="region of interest" description="Disordered" evidence="5">
    <location>
        <begin position="87"/>
        <end position="117"/>
    </location>
</feature>
<keyword evidence="4 6" id="KW-0472">Membrane</keyword>
<comment type="caution">
    <text evidence="7">The sequence shown here is derived from an EMBL/GenBank/DDBJ whole genome shotgun (WGS) entry which is preliminary data.</text>
</comment>
<keyword evidence="3 6" id="KW-1133">Transmembrane helix</keyword>
<dbReference type="RefSeq" id="XP_015653384.1">
    <property type="nucleotide sequence ID" value="XM_015808099.1"/>
</dbReference>
<protein>
    <submittedName>
        <fullName evidence="7">Putative serine peptidase Clan S-family S54</fullName>
    </submittedName>
</protein>
<keyword evidence="2 6" id="KW-0812">Transmembrane</keyword>
<name>A0A0M9FSH3_LEPPY</name>
<dbReference type="VEuPathDB" id="TriTrypDB:LpyrH10_27_0770"/>
<evidence type="ECO:0000256" key="1">
    <source>
        <dbReference type="ARBA" id="ARBA00004141"/>
    </source>
</evidence>
<keyword evidence="8" id="KW-1185">Reference proteome</keyword>
<dbReference type="RefSeq" id="XP_015653382.1">
    <property type="nucleotide sequence ID" value="XM_015808097.1"/>
</dbReference>
<dbReference type="RefSeq" id="XP_015653383.1">
    <property type="nucleotide sequence ID" value="XM_015808098.1"/>
</dbReference>
<dbReference type="GeneID" id="26909205"/>
<dbReference type="EMBL" id="LGTL01000027">
    <property type="protein sequence ID" value="KPA74945.1"/>
    <property type="molecule type" value="Genomic_DNA"/>
</dbReference>
<sequence>MRVDPFCTVIRFAPIGVLIAVHCSNGHWPSDEECAERVIRAGFCVDLVRERPLSVVTHLFIHISSQHLLSNICSFAATLLEYGDVPVPTQPNADGDDDDHAATADGNDEYPTPASQRHGSVGAQMRALWCEHSPAQACLRTVGVFAVWLIGGALGGLGGQLLYNDSTVMLRRERAARAVHAVRESQSASSPSSSEGGVPVLSTLSRHARVLRQRAEAMNSTFAAAAQQAVNNAMMMCGASAGICALSGFNAVYYGRPVTALCMVVPEVVALSADVVNHYMALLAPNNGSSGSPALDAQRKALRSTWRTLMPGQVVGHAAHVGGFVAGAGIGYAWLWVQKRRLRHAQSRRRARK</sequence>
<dbReference type="EMBL" id="LGTL01000027">
    <property type="protein sequence ID" value="KPA74942.1"/>
    <property type="molecule type" value="Genomic_DNA"/>
</dbReference>
<comment type="subcellular location">
    <subcellularLocation>
        <location evidence="1">Membrane</location>
        <topology evidence="1">Multi-pass membrane protein</topology>
    </subcellularLocation>
</comment>
<evidence type="ECO:0000313" key="7">
    <source>
        <dbReference type="EMBL" id="KPA74946.1"/>
    </source>
</evidence>
<feature type="transmembrane region" description="Helical" evidence="6">
    <location>
        <begin position="233"/>
        <end position="254"/>
    </location>
</feature>
<dbReference type="RefSeq" id="XP_015653385.1">
    <property type="nucleotide sequence ID" value="XM_015808100.1"/>
</dbReference>
<dbReference type="EMBL" id="LGTL01000027">
    <property type="protein sequence ID" value="KPA74944.1"/>
    <property type="molecule type" value="Genomic_DNA"/>
</dbReference>
<dbReference type="EMBL" id="LGTL01000027">
    <property type="protein sequence ID" value="KPA74946.1"/>
    <property type="molecule type" value="Genomic_DNA"/>
</dbReference>
<proteinExistence type="predicted"/>
<reference evidence="7 8" key="1">
    <citation type="submission" date="2015-07" db="EMBL/GenBank/DDBJ databases">
        <title>High-quality genome of monoxenous trypanosomatid Leptomonas pyrrhocoris.</title>
        <authorList>
            <person name="Flegontov P."/>
            <person name="Butenko A."/>
            <person name="Firsov S."/>
            <person name="Vlcek C."/>
            <person name="Logacheva M.D."/>
            <person name="Field M."/>
            <person name="Filatov D."/>
            <person name="Flegontova O."/>
            <person name="Gerasimov E."/>
            <person name="Jackson A.P."/>
            <person name="Kelly S."/>
            <person name="Opperdoes F."/>
            <person name="O'Reilly A."/>
            <person name="Votypka J."/>
            <person name="Yurchenko V."/>
            <person name="Lukes J."/>
        </authorList>
    </citation>
    <scope>NUCLEOTIDE SEQUENCE [LARGE SCALE GENOMIC DNA]</scope>
    <source>
        <strain evidence="7">H10</strain>
    </source>
</reference>
<organism evidence="7 8">
    <name type="scientific">Leptomonas pyrrhocoris</name>
    <name type="common">Firebug parasite</name>
    <dbReference type="NCBI Taxonomy" id="157538"/>
    <lineage>
        <taxon>Eukaryota</taxon>
        <taxon>Discoba</taxon>
        <taxon>Euglenozoa</taxon>
        <taxon>Kinetoplastea</taxon>
        <taxon>Metakinetoplastina</taxon>
        <taxon>Trypanosomatida</taxon>
        <taxon>Trypanosomatidae</taxon>
        <taxon>Leishmaniinae</taxon>
        <taxon>Leptomonas</taxon>
    </lineage>
</organism>
<feature type="transmembrane region" description="Helical" evidence="6">
    <location>
        <begin position="142"/>
        <end position="163"/>
    </location>
</feature>
<dbReference type="EMBL" id="LGTL01000027">
    <property type="protein sequence ID" value="KPA74943.1"/>
    <property type="molecule type" value="Genomic_DNA"/>
</dbReference>
<dbReference type="InterPro" id="IPR035952">
    <property type="entry name" value="Rhomboid-like_sf"/>
</dbReference>
<feature type="transmembrane region" description="Helical" evidence="6">
    <location>
        <begin position="314"/>
        <end position="337"/>
    </location>
</feature>
<dbReference type="OMA" id="MLMCGAS"/>
<dbReference type="Proteomes" id="UP000037923">
    <property type="component" value="Unassembled WGS sequence"/>
</dbReference>
<gene>
    <name evidence="7" type="ORF">ABB37_08922</name>
</gene>